<protein>
    <submittedName>
        <fullName evidence="2">Inositol-1-phosphate synthase</fullName>
        <ecNumber evidence="2">5.5.1.4</ecNumber>
    </submittedName>
</protein>
<feature type="compositionally biased region" description="Basic residues" evidence="1">
    <location>
        <begin position="230"/>
        <end position="243"/>
    </location>
</feature>
<feature type="compositionally biased region" description="Low complexity" evidence="1">
    <location>
        <begin position="110"/>
        <end position="122"/>
    </location>
</feature>
<feature type="compositionally biased region" description="Basic residues" evidence="1">
    <location>
        <begin position="77"/>
        <end position="93"/>
    </location>
</feature>
<feature type="compositionally biased region" description="Low complexity" evidence="1">
    <location>
        <begin position="372"/>
        <end position="387"/>
    </location>
</feature>
<keyword evidence="2" id="KW-0413">Isomerase</keyword>
<proteinExistence type="predicted"/>
<feature type="compositionally biased region" description="Basic residues" evidence="1">
    <location>
        <begin position="123"/>
        <end position="134"/>
    </location>
</feature>
<evidence type="ECO:0000256" key="1">
    <source>
        <dbReference type="SAM" id="MobiDB-lite"/>
    </source>
</evidence>
<gene>
    <name evidence="2" type="ORF">AVDCRST_MAG25-2459</name>
</gene>
<feature type="compositionally biased region" description="Basic and acidic residues" evidence="1">
    <location>
        <begin position="27"/>
        <end position="38"/>
    </location>
</feature>
<dbReference type="EMBL" id="CADCVI010000154">
    <property type="protein sequence ID" value="CAA9476527.1"/>
    <property type="molecule type" value="Genomic_DNA"/>
</dbReference>
<reference evidence="2" key="1">
    <citation type="submission" date="2020-02" db="EMBL/GenBank/DDBJ databases">
        <authorList>
            <person name="Meier V. D."/>
        </authorList>
    </citation>
    <scope>NUCLEOTIDE SEQUENCE</scope>
    <source>
        <strain evidence="2">AVDCRST_MAG25</strain>
    </source>
</reference>
<feature type="compositionally biased region" description="Basic and acidic residues" evidence="1">
    <location>
        <begin position="303"/>
        <end position="313"/>
    </location>
</feature>
<feature type="region of interest" description="Disordered" evidence="1">
    <location>
        <begin position="1"/>
        <end position="438"/>
    </location>
</feature>
<sequence>EPSQGDKGARRQAGGAAARHGSGGDDVYSRRRAGEEGPGRAGRVADAARDRPPGQAHRGPRPEDKGLRAALGDGRPGLRRLGRLPRRRLRGRGARGGAGEGAPERRPRRAQGGSAPPGGLRAAPRRQARGRPQKGVRLLARGRGDGPRRHPPLQGGERPPARGDGQLRLDGGAPGARRRGALDVGGLRGRARRLGPVRLSLDGLRVRGDHGRGPLRQRGAEPRGGCAGAHRARERAGRTHHRQGLQDGADVDEDGGGAGDKGAYARPRRMVLDQHPRQPRRGGPRRRGEPQEQGGLQALGPRIDPRPREEPRALRRHPPRRQDQLLPSARRREGGLGQHRHLRVAQLPDADQGQLPGPGLDPGRPDRPRPRPLAGPRAEGRARGYPGVALVLLQEPDDPPGALSRARPLHPADEAQEHAQGVHGRGPHHPSRPGLLRV</sequence>
<feature type="non-terminal residue" evidence="2">
    <location>
        <position position="1"/>
    </location>
</feature>
<dbReference type="EC" id="5.5.1.4" evidence="2"/>
<name>A0A6J4RS75_9ACTN</name>
<feature type="non-terminal residue" evidence="2">
    <location>
        <position position="438"/>
    </location>
</feature>
<dbReference type="GO" id="GO:0004512">
    <property type="term" value="F:inositol-3-phosphate synthase activity"/>
    <property type="evidence" value="ECO:0007669"/>
    <property type="project" value="UniProtKB-EC"/>
</dbReference>
<dbReference type="AlphaFoldDB" id="A0A6J4RS75"/>
<evidence type="ECO:0000313" key="2">
    <source>
        <dbReference type="EMBL" id="CAA9476527.1"/>
    </source>
</evidence>
<organism evidence="2">
    <name type="scientific">uncultured Rubrobacteraceae bacterium</name>
    <dbReference type="NCBI Taxonomy" id="349277"/>
    <lineage>
        <taxon>Bacteria</taxon>
        <taxon>Bacillati</taxon>
        <taxon>Actinomycetota</taxon>
        <taxon>Rubrobacteria</taxon>
        <taxon>Rubrobacterales</taxon>
        <taxon>Rubrobacteraceae</taxon>
        <taxon>environmental samples</taxon>
    </lineage>
</organism>
<feature type="compositionally biased region" description="Low complexity" evidence="1">
    <location>
        <begin position="11"/>
        <end position="20"/>
    </location>
</feature>
<accession>A0A6J4RS75</accession>